<dbReference type="STRING" id="324602.Caur_2214"/>
<dbReference type="GO" id="GO:0005886">
    <property type="term" value="C:plasma membrane"/>
    <property type="evidence" value="ECO:0007669"/>
    <property type="project" value="UniProtKB-SubCell"/>
</dbReference>
<evidence type="ECO:0000256" key="1">
    <source>
        <dbReference type="ARBA" id="ARBA00004651"/>
    </source>
</evidence>
<dbReference type="PANTHER" id="PTHR33932">
    <property type="entry name" value="NA(+)/H(+) ANTIPORTER SUBUNIT B"/>
    <property type="match status" value="1"/>
</dbReference>
<gene>
    <name evidence="9" type="ordered locus">Caur_2214</name>
</gene>
<accession>A9WFS3</accession>
<feature type="transmembrane region" description="Helical" evidence="7">
    <location>
        <begin position="118"/>
        <end position="140"/>
    </location>
</feature>
<evidence type="ECO:0000259" key="8">
    <source>
        <dbReference type="Pfam" id="PF04039"/>
    </source>
</evidence>
<dbReference type="Proteomes" id="UP000002008">
    <property type="component" value="Chromosome"/>
</dbReference>
<feature type="transmembrane region" description="Helical" evidence="7">
    <location>
        <begin position="39"/>
        <end position="61"/>
    </location>
</feature>
<dbReference type="EnsemblBacteria" id="ABY35423">
    <property type="protein sequence ID" value="ABY35423"/>
    <property type="gene ID" value="Caur_2214"/>
</dbReference>
<feature type="transmembrane region" description="Helical" evidence="7">
    <location>
        <begin position="73"/>
        <end position="98"/>
    </location>
</feature>
<name>A9WFS3_CHLAA</name>
<evidence type="ECO:0000313" key="9">
    <source>
        <dbReference type="EMBL" id="ABY35423.1"/>
    </source>
</evidence>
<dbReference type="RefSeq" id="WP_012258077.1">
    <property type="nucleotide sequence ID" value="NC_010175.1"/>
</dbReference>
<organism evidence="9 10">
    <name type="scientific">Chloroflexus aurantiacus (strain ATCC 29366 / DSM 635 / J-10-fl)</name>
    <dbReference type="NCBI Taxonomy" id="324602"/>
    <lineage>
        <taxon>Bacteria</taxon>
        <taxon>Bacillati</taxon>
        <taxon>Chloroflexota</taxon>
        <taxon>Chloroflexia</taxon>
        <taxon>Chloroflexales</taxon>
        <taxon>Chloroflexineae</taxon>
        <taxon>Chloroflexaceae</taxon>
        <taxon>Chloroflexus</taxon>
    </lineage>
</organism>
<evidence type="ECO:0000256" key="2">
    <source>
        <dbReference type="ARBA" id="ARBA00009425"/>
    </source>
</evidence>
<feature type="transmembrane region" description="Helical" evidence="7">
    <location>
        <begin position="12"/>
        <end position="33"/>
    </location>
</feature>
<dbReference type="InterPro" id="IPR050622">
    <property type="entry name" value="CPA3_antiporter_subunitB"/>
</dbReference>
<dbReference type="EMBL" id="CP000909">
    <property type="protein sequence ID" value="ABY35423.1"/>
    <property type="molecule type" value="Genomic_DNA"/>
</dbReference>
<dbReference type="InterPro" id="IPR007182">
    <property type="entry name" value="MnhB"/>
</dbReference>
<dbReference type="HOGENOM" id="CLU_101659_1_1_0"/>
<dbReference type="KEGG" id="cau:Caur_2214"/>
<dbReference type="PANTHER" id="PTHR33932:SF4">
    <property type="entry name" value="NA(+)_H(+) ANTIPORTER SUBUNIT B"/>
    <property type="match status" value="1"/>
</dbReference>
<dbReference type="eggNOG" id="COG2111">
    <property type="taxonomic scope" value="Bacteria"/>
</dbReference>
<comment type="similarity">
    <text evidence="2">Belongs to the CPA3 antiporters (TC 2.A.63) subunit B family.</text>
</comment>
<dbReference type="InParanoid" id="A9WFS3"/>
<sequence>MPRDSALYDSLILRTISRLMMPVLLLLSIFMLLRGHNLPGGGFIGGLLASSAIILQIVAFGPKTAKRILPVNYLLLAAFGVFFGAIWGLPALFAGLPYMQAFWIPEPIPGVGKIGTPVLFDVGVYFTVIGVTTKIALLLVEEPTLFPLPEMKSASVEQEEVA</sequence>
<proteinExistence type="inferred from homology"/>
<comment type="subcellular location">
    <subcellularLocation>
        <location evidence="1">Cell membrane</location>
        <topology evidence="1">Multi-pass membrane protein</topology>
    </subcellularLocation>
</comment>
<dbReference type="AlphaFoldDB" id="A9WFS3"/>
<evidence type="ECO:0000256" key="6">
    <source>
        <dbReference type="ARBA" id="ARBA00023136"/>
    </source>
</evidence>
<feature type="domain" description="Na+/H+ antiporter MnhB subunit-related protein" evidence="8">
    <location>
        <begin position="12"/>
        <end position="133"/>
    </location>
</feature>
<keyword evidence="4 7" id="KW-0812">Transmembrane</keyword>
<dbReference type="FunCoup" id="A9WFS3">
    <property type="interactions" value="23"/>
</dbReference>
<keyword evidence="5 7" id="KW-1133">Transmembrane helix</keyword>
<dbReference type="NCBIfam" id="NF009163">
    <property type="entry name" value="PRK12509.1"/>
    <property type="match status" value="1"/>
</dbReference>
<evidence type="ECO:0000313" key="10">
    <source>
        <dbReference type="Proteomes" id="UP000002008"/>
    </source>
</evidence>
<dbReference type="PATRIC" id="fig|324602.8.peg.2510"/>
<reference evidence="10" key="1">
    <citation type="journal article" date="2011" name="BMC Genomics">
        <title>Complete genome sequence of the filamentous anoxygenic phototrophic bacterium Chloroflexus aurantiacus.</title>
        <authorList>
            <person name="Tang K.H."/>
            <person name="Barry K."/>
            <person name="Chertkov O."/>
            <person name="Dalin E."/>
            <person name="Han C.S."/>
            <person name="Hauser L.J."/>
            <person name="Honchak B.M."/>
            <person name="Karbach L.E."/>
            <person name="Land M.L."/>
            <person name="Lapidus A."/>
            <person name="Larimer F.W."/>
            <person name="Mikhailova N."/>
            <person name="Pitluck S."/>
            <person name="Pierson B.K."/>
            <person name="Blankenship R.E."/>
        </authorList>
    </citation>
    <scope>NUCLEOTIDE SEQUENCE [LARGE SCALE GENOMIC DNA]</scope>
    <source>
        <strain evidence="10">ATCC 29366 / DSM 635 / J-10-fl</strain>
    </source>
</reference>
<evidence type="ECO:0000256" key="3">
    <source>
        <dbReference type="ARBA" id="ARBA00022475"/>
    </source>
</evidence>
<keyword evidence="3" id="KW-1003">Cell membrane</keyword>
<evidence type="ECO:0000256" key="7">
    <source>
        <dbReference type="SAM" id="Phobius"/>
    </source>
</evidence>
<dbReference type="Pfam" id="PF04039">
    <property type="entry name" value="MnhB"/>
    <property type="match status" value="1"/>
</dbReference>
<keyword evidence="10" id="KW-1185">Reference proteome</keyword>
<keyword evidence="6 7" id="KW-0472">Membrane</keyword>
<evidence type="ECO:0000256" key="4">
    <source>
        <dbReference type="ARBA" id="ARBA00022692"/>
    </source>
</evidence>
<evidence type="ECO:0000256" key="5">
    <source>
        <dbReference type="ARBA" id="ARBA00022989"/>
    </source>
</evidence>
<protein>
    <submittedName>
        <fullName evidence="9">Na+/H+ antiporter MnhB subunit-related protein</fullName>
    </submittedName>
</protein>